<proteinExistence type="predicted"/>
<dbReference type="EMBL" id="NAJL01000005">
    <property type="protein sequence ID" value="TKA32390.1"/>
    <property type="molecule type" value="Genomic_DNA"/>
</dbReference>
<dbReference type="InterPro" id="IPR036249">
    <property type="entry name" value="Thioredoxin-like_sf"/>
</dbReference>
<dbReference type="InterPro" id="IPR011893">
    <property type="entry name" value="Selenoprotein_Rdx-typ"/>
</dbReference>
<keyword evidence="1" id="KW-0676">Redox-active center</keyword>
<dbReference type="NCBIfam" id="TIGR02174">
    <property type="entry name" value="CXXU_selWTH"/>
    <property type="match status" value="1"/>
</dbReference>
<feature type="region of interest" description="Disordered" evidence="2">
    <location>
        <begin position="87"/>
        <end position="154"/>
    </location>
</feature>
<dbReference type="PANTHER" id="PTHR36417">
    <property type="entry name" value="SELENOPROTEIN DOMAIN PROTEIN (AFU_ORTHOLOGUE AFUA_1G05220)"/>
    <property type="match status" value="1"/>
</dbReference>
<sequence length="154" mass="16885">MAAPDPSTQIVLPRIAITYCTSCRWMLRAAYYAQELMSTFGTSIGEVALIPTTGGIFTVQLTYKPDATLQAQHTLLWDRKAEGGFPETKILKQRVRNHIEPEKKLGHSDTPSSKDKPDSGPHSRQTDASGLSRPATEKEPPVKGASAQECEDCK</sequence>
<evidence type="ECO:0000313" key="3">
    <source>
        <dbReference type="EMBL" id="TKA32390.1"/>
    </source>
</evidence>
<dbReference type="OrthoDB" id="60822at2759"/>
<dbReference type="Pfam" id="PF10262">
    <property type="entry name" value="Rdx"/>
    <property type="match status" value="1"/>
</dbReference>
<evidence type="ECO:0000256" key="1">
    <source>
        <dbReference type="ARBA" id="ARBA00023284"/>
    </source>
</evidence>
<organism evidence="3 4">
    <name type="scientific">Salinomyces thailandicus</name>
    <dbReference type="NCBI Taxonomy" id="706561"/>
    <lineage>
        <taxon>Eukaryota</taxon>
        <taxon>Fungi</taxon>
        <taxon>Dikarya</taxon>
        <taxon>Ascomycota</taxon>
        <taxon>Pezizomycotina</taxon>
        <taxon>Dothideomycetes</taxon>
        <taxon>Dothideomycetidae</taxon>
        <taxon>Mycosphaerellales</taxon>
        <taxon>Teratosphaeriaceae</taxon>
        <taxon>Salinomyces</taxon>
    </lineage>
</organism>
<accession>A0A4U0UAH4</accession>
<reference evidence="3 4" key="1">
    <citation type="submission" date="2017-03" db="EMBL/GenBank/DDBJ databases">
        <title>Genomes of endolithic fungi from Antarctica.</title>
        <authorList>
            <person name="Coleine C."/>
            <person name="Masonjones S."/>
            <person name="Stajich J.E."/>
        </authorList>
    </citation>
    <scope>NUCLEOTIDE SEQUENCE [LARGE SCALE GENOMIC DNA]</scope>
    <source>
        <strain evidence="3 4">CCFEE 6315</strain>
    </source>
</reference>
<keyword evidence="4" id="KW-1185">Reference proteome</keyword>
<protein>
    <submittedName>
        <fullName evidence="3">Uncharacterized protein</fullName>
    </submittedName>
</protein>
<dbReference type="AlphaFoldDB" id="A0A4U0UAH4"/>
<evidence type="ECO:0000313" key="4">
    <source>
        <dbReference type="Proteomes" id="UP000308549"/>
    </source>
</evidence>
<evidence type="ECO:0000256" key="2">
    <source>
        <dbReference type="SAM" id="MobiDB-lite"/>
    </source>
</evidence>
<feature type="compositionally biased region" description="Basic and acidic residues" evidence="2">
    <location>
        <begin position="97"/>
        <end position="125"/>
    </location>
</feature>
<comment type="caution">
    <text evidence="3">The sequence shown here is derived from an EMBL/GenBank/DDBJ whole genome shotgun (WGS) entry which is preliminary data.</text>
</comment>
<dbReference type="PANTHER" id="PTHR36417:SF2">
    <property type="entry name" value="SELENOPROTEIN DOMAIN PROTEIN (AFU_ORTHOLOGUE AFUA_1G05220)"/>
    <property type="match status" value="1"/>
</dbReference>
<dbReference type="Gene3D" id="3.40.30.10">
    <property type="entry name" value="Glutaredoxin"/>
    <property type="match status" value="1"/>
</dbReference>
<name>A0A4U0UAH4_9PEZI</name>
<gene>
    <name evidence="3" type="ORF">B0A50_01496</name>
</gene>
<dbReference type="SUPFAM" id="SSF52833">
    <property type="entry name" value="Thioredoxin-like"/>
    <property type="match status" value="1"/>
</dbReference>
<dbReference type="Proteomes" id="UP000308549">
    <property type="component" value="Unassembled WGS sequence"/>
</dbReference>